<dbReference type="Proteomes" id="UP000179099">
    <property type="component" value="Unassembled WGS sequence"/>
</dbReference>
<dbReference type="AlphaFoldDB" id="A0A1G2F8I8"/>
<evidence type="ECO:0000256" key="5">
    <source>
        <dbReference type="ARBA" id="ARBA00023136"/>
    </source>
</evidence>
<feature type="transmembrane region" description="Helical" evidence="7">
    <location>
        <begin position="44"/>
        <end position="67"/>
    </location>
</feature>
<dbReference type="PANTHER" id="PTHR38459">
    <property type="entry name" value="PROPHAGE BACTOPRENOL-LINKED GLUCOSE TRANSLOCASE HOMOLOG"/>
    <property type="match status" value="1"/>
</dbReference>
<protein>
    <recommendedName>
        <fullName evidence="8">GtrA/DPMS transmembrane domain-containing protein</fullName>
    </recommendedName>
</protein>
<sequence length="249" mass="28259">MNEQKFSIKDIIVALVVGEIAAWLLLILTKGVLPPAIYDKYLLIIKYLPIFFPIVCAVFLSLAYLIGKKIPIIYQIAKFVLIGGLNTLVDWGILSLFIIIFRRYFSVEPENTWLVVFFVSIGFYSVYKTFSFILAAVNSYLWNKFWTFKRETTEKVGKEFLQFLIVTFIGFLINVSIASGIFKMISPILGMNSDQWAIGAAVVATAISMIWNFIGYKFIVFEAKKPEPQAPSEPPQNYTPPTPPGRKIV</sequence>
<proteinExistence type="inferred from homology"/>
<organism evidence="9 10">
    <name type="scientific">Candidatus Portnoybacteria bacterium RBG_19FT_COMBO_36_7</name>
    <dbReference type="NCBI Taxonomy" id="1801992"/>
    <lineage>
        <taxon>Bacteria</taxon>
        <taxon>Candidatus Portnoyibacteriota</taxon>
    </lineage>
</organism>
<dbReference type="PANTHER" id="PTHR38459:SF1">
    <property type="entry name" value="PROPHAGE BACTOPRENOL-LINKED GLUCOSE TRANSLOCASE HOMOLOG"/>
    <property type="match status" value="1"/>
</dbReference>
<dbReference type="InterPro" id="IPR007267">
    <property type="entry name" value="GtrA_DPMS_TM"/>
</dbReference>
<dbReference type="EMBL" id="MHMW01000012">
    <property type="protein sequence ID" value="OGZ34384.1"/>
    <property type="molecule type" value="Genomic_DNA"/>
</dbReference>
<dbReference type="GO" id="GO:0005886">
    <property type="term" value="C:plasma membrane"/>
    <property type="evidence" value="ECO:0007669"/>
    <property type="project" value="TreeGrafter"/>
</dbReference>
<feature type="domain" description="GtrA/DPMS transmembrane" evidence="8">
    <location>
        <begin position="78"/>
        <end position="221"/>
    </location>
</feature>
<feature type="region of interest" description="Disordered" evidence="6">
    <location>
        <begin position="227"/>
        <end position="249"/>
    </location>
</feature>
<evidence type="ECO:0000256" key="3">
    <source>
        <dbReference type="ARBA" id="ARBA00022692"/>
    </source>
</evidence>
<dbReference type="InterPro" id="IPR051401">
    <property type="entry name" value="GtrA_CellWall_Glycosyl"/>
</dbReference>
<comment type="caution">
    <text evidence="9">The sequence shown here is derived from an EMBL/GenBank/DDBJ whole genome shotgun (WGS) entry which is preliminary data.</text>
</comment>
<feature type="transmembrane region" description="Helical" evidence="7">
    <location>
        <begin position="113"/>
        <end position="142"/>
    </location>
</feature>
<evidence type="ECO:0000256" key="1">
    <source>
        <dbReference type="ARBA" id="ARBA00004141"/>
    </source>
</evidence>
<evidence type="ECO:0000313" key="9">
    <source>
        <dbReference type="EMBL" id="OGZ34384.1"/>
    </source>
</evidence>
<feature type="transmembrane region" description="Helical" evidence="7">
    <location>
        <begin position="163"/>
        <end position="185"/>
    </location>
</feature>
<accession>A0A1G2F8I8</accession>
<feature type="transmembrane region" description="Helical" evidence="7">
    <location>
        <begin position="79"/>
        <end position="101"/>
    </location>
</feature>
<gene>
    <name evidence="9" type="ORF">A2Y98_03185</name>
</gene>
<feature type="transmembrane region" description="Helical" evidence="7">
    <location>
        <begin position="197"/>
        <end position="219"/>
    </location>
</feature>
<dbReference type="GO" id="GO:0000271">
    <property type="term" value="P:polysaccharide biosynthetic process"/>
    <property type="evidence" value="ECO:0007669"/>
    <property type="project" value="InterPro"/>
</dbReference>
<keyword evidence="5 7" id="KW-0472">Membrane</keyword>
<dbReference type="STRING" id="1801992.A2Y98_03185"/>
<evidence type="ECO:0000256" key="4">
    <source>
        <dbReference type="ARBA" id="ARBA00022989"/>
    </source>
</evidence>
<comment type="subcellular location">
    <subcellularLocation>
        <location evidence="1">Membrane</location>
        <topology evidence="1">Multi-pass membrane protein</topology>
    </subcellularLocation>
</comment>
<keyword evidence="4 7" id="KW-1133">Transmembrane helix</keyword>
<feature type="transmembrane region" description="Helical" evidence="7">
    <location>
        <begin position="12"/>
        <end position="32"/>
    </location>
</feature>
<reference evidence="9 10" key="1">
    <citation type="journal article" date="2016" name="Nat. Commun.">
        <title>Thousands of microbial genomes shed light on interconnected biogeochemical processes in an aquifer system.</title>
        <authorList>
            <person name="Anantharaman K."/>
            <person name="Brown C.T."/>
            <person name="Hug L.A."/>
            <person name="Sharon I."/>
            <person name="Castelle C.J."/>
            <person name="Probst A.J."/>
            <person name="Thomas B.C."/>
            <person name="Singh A."/>
            <person name="Wilkins M.J."/>
            <person name="Karaoz U."/>
            <person name="Brodie E.L."/>
            <person name="Williams K.H."/>
            <person name="Hubbard S.S."/>
            <person name="Banfield J.F."/>
        </authorList>
    </citation>
    <scope>NUCLEOTIDE SEQUENCE [LARGE SCALE GENOMIC DNA]</scope>
</reference>
<name>A0A1G2F8I8_9BACT</name>
<evidence type="ECO:0000256" key="6">
    <source>
        <dbReference type="SAM" id="MobiDB-lite"/>
    </source>
</evidence>
<feature type="compositionally biased region" description="Pro residues" evidence="6">
    <location>
        <begin position="228"/>
        <end position="249"/>
    </location>
</feature>
<evidence type="ECO:0000259" key="8">
    <source>
        <dbReference type="Pfam" id="PF04138"/>
    </source>
</evidence>
<keyword evidence="3 7" id="KW-0812">Transmembrane</keyword>
<evidence type="ECO:0000313" key="10">
    <source>
        <dbReference type="Proteomes" id="UP000179099"/>
    </source>
</evidence>
<comment type="similarity">
    <text evidence="2">Belongs to the GtrA family.</text>
</comment>
<dbReference type="Pfam" id="PF04138">
    <property type="entry name" value="GtrA_DPMS_TM"/>
    <property type="match status" value="1"/>
</dbReference>
<evidence type="ECO:0000256" key="7">
    <source>
        <dbReference type="SAM" id="Phobius"/>
    </source>
</evidence>
<evidence type="ECO:0000256" key="2">
    <source>
        <dbReference type="ARBA" id="ARBA00009399"/>
    </source>
</evidence>